<evidence type="ECO:0000313" key="2">
    <source>
        <dbReference type="EMBL" id="OOS26106.1"/>
    </source>
</evidence>
<dbReference type="SUPFAM" id="SSF52799">
    <property type="entry name" value="(Phosphotyrosine protein) phosphatases II"/>
    <property type="match status" value="1"/>
</dbReference>
<accession>A0A1T0CUU0</accession>
<dbReference type="AlphaFoldDB" id="A0A1T0CUU0"/>
<protein>
    <recommendedName>
        <fullName evidence="1">Beta-lactamase hydrolase-like protein phosphatase-like domain-containing protein</fullName>
    </recommendedName>
</protein>
<dbReference type="STRING" id="573983.B0681_02915"/>
<evidence type="ECO:0000313" key="3">
    <source>
        <dbReference type="Proteomes" id="UP000190683"/>
    </source>
</evidence>
<organism evidence="2 3">
    <name type="scientific">Moraxella porci DSM 25326</name>
    <dbReference type="NCBI Taxonomy" id="573983"/>
    <lineage>
        <taxon>Bacteria</taxon>
        <taxon>Pseudomonadati</taxon>
        <taxon>Pseudomonadota</taxon>
        <taxon>Gammaproteobacteria</taxon>
        <taxon>Moraxellales</taxon>
        <taxon>Moraxellaceae</taxon>
        <taxon>Moraxella</taxon>
    </lineage>
</organism>
<dbReference type="Pfam" id="PF04273">
    <property type="entry name" value="BLH_phosphatase"/>
    <property type="match status" value="1"/>
</dbReference>
<comment type="caution">
    <text evidence="2">The sequence shown here is derived from an EMBL/GenBank/DDBJ whole genome shotgun (WGS) entry which is preliminary data.</text>
</comment>
<dbReference type="EMBL" id="MUYV01000002">
    <property type="protein sequence ID" value="OOS26106.1"/>
    <property type="molecule type" value="Genomic_DNA"/>
</dbReference>
<proteinExistence type="predicted"/>
<dbReference type="InterPro" id="IPR029021">
    <property type="entry name" value="Prot-tyrosine_phosphatase-like"/>
</dbReference>
<dbReference type="Proteomes" id="UP000190683">
    <property type="component" value="Unassembled WGS sequence"/>
</dbReference>
<evidence type="ECO:0000259" key="1">
    <source>
        <dbReference type="Pfam" id="PF04273"/>
    </source>
</evidence>
<feature type="domain" description="Beta-lactamase hydrolase-like protein phosphatase-like" evidence="1">
    <location>
        <begin position="8"/>
        <end position="102"/>
    </location>
</feature>
<dbReference type="RefSeq" id="WP_078317255.1">
    <property type="nucleotide sequence ID" value="NZ_MUYV01000002.1"/>
</dbReference>
<reference evidence="2 3" key="1">
    <citation type="submission" date="2017-02" db="EMBL/GenBank/DDBJ databases">
        <title>Draft genome sequence of Moraxella porci CCUG 54912T type strain.</title>
        <authorList>
            <person name="Salva-Serra F."/>
            <person name="Engstrom-Jakobsson H."/>
            <person name="Thorell K."/>
            <person name="Jaen-Luchoro D."/>
            <person name="Gonzales-Siles L."/>
            <person name="Karlsson R."/>
            <person name="Yazdan S."/>
            <person name="Boulund F."/>
            <person name="Johnning A."/>
            <person name="Engstrand L."/>
            <person name="Kristiansson E."/>
            <person name="Moore E."/>
        </authorList>
    </citation>
    <scope>NUCLEOTIDE SEQUENCE [LARGE SCALE GENOMIC DNA]</scope>
    <source>
        <strain evidence="2 3">CCUG 54912</strain>
    </source>
</reference>
<sequence length="110" mass="12122">MSHHAITLYKQIHPSQCQTLANLGFKSLINLRFDDEIEHQPSHKSIQHSAEAVGICYAHLPIDGSECVDKAIVASFAQLIHELPKPVMVFCGTGARAKRLYQCALISGLI</sequence>
<dbReference type="InterPro" id="IPR005939">
    <property type="entry name" value="BLH_phosphatase-like"/>
</dbReference>
<dbReference type="GO" id="GO:0016787">
    <property type="term" value="F:hydrolase activity"/>
    <property type="evidence" value="ECO:0007669"/>
    <property type="project" value="InterPro"/>
</dbReference>
<dbReference type="Gene3D" id="3.90.190.10">
    <property type="entry name" value="Protein tyrosine phosphatase superfamily"/>
    <property type="match status" value="1"/>
</dbReference>
<name>A0A1T0CUU0_9GAMM</name>
<gene>
    <name evidence="2" type="ORF">B0681_02915</name>
</gene>
<keyword evidence="3" id="KW-1185">Reference proteome</keyword>